<name>A0A974NET1_9GAMM</name>
<dbReference type="FunFam" id="3.30.420.40:FF:000097">
    <property type="entry name" value="tRNA threonylcarbamoyladenosine biosynthesis protein TsaB"/>
    <property type="match status" value="1"/>
</dbReference>
<dbReference type="RefSeq" id="WP_201091985.1">
    <property type="nucleotide sequence ID" value="NZ_CP067393.1"/>
</dbReference>
<dbReference type="InterPro" id="IPR022496">
    <property type="entry name" value="T6A_TsaB"/>
</dbReference>
<evidence type="ECO:0000256" key="2">
    <source>
        <dbReference type="ARBA" id="ARBA00010493"/>
    </source>
</evidence>
<dbReference type="Proteomes" id="UP000595278">
    <property type="component" value="Chromosome"/>
</dbReference>
<protein>
    <recommendedName>
        <fullName evidence="3">tRNA threonylcarbamoyladenosine biosynthesis protein TsaB</fullName>
    </recommendedName>
    <alternativeName>
        <fullName evidence="6">t(6)A37 threonylcarbamoyladenosine biosynthesis protein TsaB</fullName>
    </alternativeName>
</protein>
<comment type="similarity">
    <text evidence="2">Belongs to the KAE1 / TsaD family. TsaB subfamily.</text>
</comment>
<dbReference type="InterPro" id="IPR043129">
    <property type="entry name" value="ATPase_NBD"/>
</dbReference>
<organism evidence="8 9">
    <name type="scientific">Entomomonas asaccharolytica</name>
    <dbReference type="NCBI Taxonomy" id="2785331"/>
    <lineage>
        <taxon>Bacteria</taxon>
        <taxon>Pseudomonadati</taxon>
        <taxon>Pseudomonadota</taxon>
        <taxon>Gammaproteobacteria</taxon>
        <taxon>Pseudomonadales</taxon>
        <taxon>Pseudomonadaceae</taxon>
        <taxon>Entomomonas</taxon>
    </lineage>
</organism>
<dbReference type="GO" id="GO:0002949">
    <property type="term" value="P:tRNA threonylcarbamoyladenosine modification"/>
    <property type="evidence" value="ECO:0007669"/>
    <property type="project" value="InterPro"/>
</dbReference>
<keyword evidence="4" id="KW-0963">Cytoplasm</keyword>
<dbReference type="NCBIfam" id="TIGR03725">
    <property type="entry name" value="T6A_YeaZ"/>
    <property type="match status" value="1"/>
</dbReference>
<evidence type="ECO:0000313" key="8">
    <source>
        <dbReference type="EMBL" id="QQP85410.1"/>
    </source>
</evidence>
<evidence type="ECO:0000256" key="3">
    <source>
        <dbReference type="ARBA" id="ARBA00019012"/>
    </source>
</evidence>
<dbReference type="PANTHER" id="PTHR11735">
    <property type="entry name" value="TRNA N6-ADENOSINE THREONYLCARBAMOYLTRANSFERASE"/>
    <property type="match status" value="1"/>
</dbReference>
<sequence>MTTLLAIDTATEACSVAILHQDELYTCYEVIPQLHAQQILPMINKVLAEVGCSLSTIDGLAFGCGPGAFTGVRIATGVIQGLAFALDKPVIAISDLSVLAQRAWREYKIEQVAVAIDARMNEIYWGCYQLQQQEMCLIGKEQVLAPELAQLPQINEKWFGVGTGWKYAEQMPAQCEVVDDSLLPDAQDLLTLALLAWQRNEMISAEKVEPVYLRDNVATPKKNIG</sequence>
<dbReference type="Pfam" id="PF00814">
    <property type="entry name" value="TsaD"/>
    <property type="match status" value="1"/>
</dbReference>
<dbReference type="SUPFAM" id="SSF53067">
    <property type="entry name" value="Actin-like ATPase domain"/>
    <property type="match status" value="2"/>
</dbReference>
<dbReference type="InterPro" id="IPR000905">
    <property type="entry name" value="Gcp-like_dom"/>
</dbReference>
<evidence type="ECO:0000256" key="5">
    <source>
        <dbReference type="ARBA" id="ARBA00022694"/>
    </source>
</evidence>
<dbReference type="PANTHER" id="PTHR11735:SF11">
    <property type="entry name" value="TRNA THREONYLCARBAMOYLADENOSINE BIOSYNTHESIS PROTEIN TSAB"/>
    <property type="match status" value="1"/>
</dbReference>
<dbReference type="AlphaFoldDB" id="A0A974NET1"/>
<dbReference type="EMBL" id="CP067393">
    <property type="protein sequence ID" value="QQP85410.1"/>
    <property type="molecule type" value="Genomic_DNA"/>
</dbReference>
<evidence type="ECO:0000313" key="9">
    <source>
        <dbReference type="Proteomes" id="UP000595278"/>
    </source>
</evidence>
<proteinExistence type="inferred from homology"/>
<evidence type="ECO:0000259" key="7">
    <source>
        <dbReference type="Pfam" id="PF00814"/>
    </source>
</evidence>
<keyword evidence="5" id="KW-0819">tRNA processing</keyword>
<dbReference type="CDD" id="cd24032">
    <property type="entry name" value="ASKHA_NBD_TsaB"/>
    <property type="match status" value="1"/>
</dbReference>
<gene>
    <name evidence="8" type="primary">tsaB</name>
    <name evidence="8" type="ORF">JHT90_13680</name>
</gene>
<dbReference type="Gene3D" id="3.30.420.40">
    <property type="match status" value="2"/>
</dbReference>
<keyword evidence="9" id="KW-1185">Reference proteome</keyword>
<feature type="domain" description="Gcp-like" evidence="7">
    <location>
        <begin position="33"/>
        <end position="219"/>
    </location>
</feature>
<evidence type="ECO:0000256" key="6">
    <source>
        <dbReference type="ARBA" id="ARBA00032446"/>
    </source>
</evidence>
<accession>A0A974NET1</accession>
<dbReference type="GO" id="GO:0005829">
    <property type="term" value="C:cytosol"/>
    <property type="evidence" value="ECO:0007669"/>
    <property type="project" value="TreeGrafter"/>
</dbReference>
<evidence type="ECO:0000256" key="1">
    <source>
        <dbReference type="ARBA" id="ARBA00004496"/>
    </source>
</evidence>
<reference evidence="8 9" key="1">
    <citation type="submission" date="2021-01" db="EMBL/GenBank/DDBJ databases">
        <title>Entomomonas sp. F2A isolated from a house cricket (Acheta domesticus).</title>
        <authorList>
            <person name="Spergser J."/>
            <person name="Busse H.-J."/>
        </authorList>
    </citation>
    <scope>NUCLEOTIDE SEQUENCE [LARGE SCALE GENOMIC DNA]</scope>
    <source>
        <strain evidence="8 9">F2A</strain>
    </source>
</reference>
<evidence type="ECO:0000256" key="4">
    <source>
        <dbReference type="ARBA" id="ARBA00022490"/>
    </source>
</evidence>
<dbReference type="KEGG" id="eaz:JHT90_13680"/>
<comment type="subcellular location">
    <subcellularLocation>
        <location evidence="1">Cytoplasm</location>
    </subcellularLocation>
</comment>